<dbReference type="Proteomes" id="UP000308836">
    <property type="component" value="Unassembled WGS sequence"/>
</dbReference>
<evidence type="ECO:0000313" key="2">
    <source>
        <dbReference type="Proteomes" id="UP000308836"/>
    </source>
</evidence>
<protein>
    <submittedName>
        <fullName evidence="1">DUF386 domain-containing protein</fullName>
    </submittedName>
</protein>
<name>A0AC61R5R7_9FIRM</name>
<reference evidence="1" key="1">
    <citation type="submission" date="2019-04" db="EMBL/GenBank/DDBJ databases">
        <title>Microbes associate with the intestines of laboratory mice.</title>
        <authorList>
            <person name="Navarre W."/>
            <person name="Wong E."/>
            <person name="Huang K."/>
            <person name="Tropini C."/>
            <person name="Ng K."/>
            <person name="Yu B."/>
        </authorList>
    </citation>
    <scope>NUCLEOTIDE SEQUENCE</scope>
    <source>
        <strain evidence="1">NM09_H32</strain>
    </source>
</reference>
<dbReference type="EMBL" id="SRYG01000019">
    <property type="protein sequence ID" value="TGY65344.1"/>
    <property type="molecule type" value="Genomic_DNA"/>
</dbReference>
<proteinExistence type="predicted"/>
<gene>
    <name evidence="1" type="ORF">E5336_09295</name>
</gene>
<sequence length="151" mass="17020">MIFGQIKHKNDETLSQGVRAALDFARTHDLAAFELGKHEIDGDDLFVNVVEYETTSPQDRFWEAHRDYLDVHVPLRGDEQIDLNFLTNMAVKDYEKAADFVSMDGGKNASIVMAPGDFLVCDPQDAHRTAVAVDGKPERIKKAIFKVKIEQ</sequence>
<keyword evidence="2" id="KW-1185">Reference proteome</keyword>
<organism evidence="1 2">
    <name type="scientific">Dubosiella muris</name>
    <dbReference type="NCBI Taxonomy" id="3038133"/>
    <lineage>
        <taxon>Bacteria</taxon>
        <taxon>Bacillati</taxon>
        <taxon>Bacillota</taxon>
        <taxon>Erysipelotrichia</taxon>
        <taxon>Erysipelotrichales</taxon>
        <taxon>Erysipelotrichaceae</taxon>
        <taxon>Dubosiella</taxon>
    </lineage>
</organism>
<accession>A0AC61R5R7</accession>
<comment type="caution">
    <text evidence="1">The sequence shown here is derived from an EMBL/GenBank/DDBJ whole genome shotgun (WGS) entry which is preliminary data.</text>
</comment>
<evidence type="ECO:0000313" key="1">
    <source>
        <dbReference type="EMBL" id="TGY65344.1"/>
    </source>
</evidence>